<protein>
    <submittedName>
        <fullName evidence="3">DUF4397 domain-containing protein</fullName>
    </submittedName>
</protein>
<dbReference type="PROSITE" id="PS51257">
    <property type="entry name" value="PROKAR_LIPOPROTEIN"/>
    <property type="match status" value="1"/>
</dbReference>
<gene>
    <name evidence="3" type="ORF">F0L74_26265</name>
</gene>
<evidence type="ECO:0000313" key="3">
    <source>
        <dbReference type="EMBL" id="KAA2239699.1"/>
    </source>
</evidence>
<accession>A0A5B2VNI2</accession>
<reference evidence="3 4" key="1">
    <citation type="submission" date="2019-09" db="EMBL/GenBank/DDBJ databases">
        <title>Chitinophaga ginsengihumi sp. nov., isolated from soil of ginseng rhizosphere.</title>
        <authorList>
            <person name="Lee J."/>
        </authorList>
    </citation>
    <scope>NUCLEOTIDE SEQUENCE [LARGE SCALE GENOMIC DNA]</scope>
    <source>
        <strain evidence="3 4">BN140078</strain>
    </source>
</reference>
<evidence type="ECO:0000259" key="2">
    <source>
        <dbReference type="Pfam" id="PF14344"/>
    </source>
</evidence>
<reference evidence="3 4" key="2">
    <citation type="submission" date="2019-09" db="EMBL/GenBank/DDBJ databases">
        <authorList>
            <person name="Jin C."/>
        </authorList>
    </citation>
    <scope>NUCLEOTIDE SEQUENCE [LARGE SCALE GENOMIC DNA]</scope>
    <source>
        <strain evidence="3 4">BN140078</strain>
    </source>
</reference>
<organism evidence="3 4">
    <name type="scientific">Chitinophaga agrisoli</name>
    <dbReference type="NCBI Taxonomy" id="2607653"/>
    <lineage>
        <taxon>Bacteria</taxon>
        <taxon>Pseudomonadati</taxon>
        <taxon>Bacteroidota</taxon>
        <taxon>Chitinophagia</taxon>
        <taxon>Chitinophagales</taxon>
        <taxon>Chitinophagaceae</taxon>
        <taxon>Chitinophaga</taxon>
    </lineage>
</organism>
<comment type="caution">
    <text evidence="3">The sequence shown here is derived from an EMBL/GenBank/DDBJ whole genome shotgun (WGS) entry which is preliminary data.</text>
</comment>
<feature type="domain" description="DUF4397" evidence="2">
    <location>
        <begin position="38"/>
        <end position="151"/>
    </location>
</feature>
<name>A0A5B2VNI2_9BACT</name>
<dbReference type="AlphaFoldDB" id="A0A5B2VNI2"/>
<feature type="signal peptide" evidence="1">
    <location>
        <begin position="1"/>
        <end position="26"/>
    </location>
</feature>
<proteinExistence type="predicted"/>
<dbReference type="Pfam" id="PF14344">
    <property type="entry name" value="DUF4397"/>
    <property type="match status" value="1"/>
</dbReference>
<sequence>MMRTKKYRFFWAAAALIAITGFSACLKDDNTQPQRQAANILFVNGLVGTDLDIYDGTQKLNQSAFSLTKLLLHQPYAGAYMFDFKKAGGDSLVGSTSAFQYDSLNYYTIVVYGQTPARVTALKDDFTDAKGDKINYRFFHMSPNTDAVDLYLNDTRIDSNVVFGGGFRNGFTALTSSLSNPKLVVKLAGTNTVIAENDDPAFTVGAGGVFTFLLTGLKGSSDDKVKLRIDDTVSYY</sequence>
<dbReference type="InterPro" id="IPR025510">
    <property type="entry name" value="DUF4397"/>
</dbReference>
<feature type="chain" id="PRO_5022832277" evidence="1">
    <location>
        <begin position="27"/>
        <end position="236"/>
    </location>
</feature>
<dbReference type="Proteomes" id="UP000324611">
    <property type="component" value="Unassembled WGS sequence"/>
</dbReference>
<keyword evidence="1" id="KW-0732">Signal</keyword>
<dbReference type="EMBL" id="VUOC01000004">
    <property type="protein sequence ID" value="KAA2239699.1"/>
    <property type="molecule type" value="Genomic_DNA"/>
</dbReference>
<keyword evidence="4" id="KW-1185">Reference proteome</keyword>
<evidence type="ECO:0000256" key="1">
    <source>
        <dbReference type="SAM" id="SignalP"/>
    </source>
</evidence>
<evidence type="ECO:0000313" key="4">
    <source>
        <dbReference type="Proteomes" id="UP000324611"/>
    </source>
</evidence>